<sequence>MFKQPRGALRALLLKPKFRPDRRGELGRWVLKKGDLVEVVDGISDKGKRGKILHIFKKRERVVVDGVNVRKSWVPATDPTQRGQFVEKPWTIHYSNVQIVCPETNKPTKVGYRRLETGKHERFARISGAPLPLPPEHLEKPPVGYRVGPLDTPGEESWRQTFQGFDEHGREIGIKDWGEQRFHGKKHLEKVMQRETQSS</sequence>
<keyword evidence="5" id="KW-0689">Ribosomal protein</keyword>
<dbReference type="GO" id="GO:0003735">
    <property type="term" value="F:structural constituent of ribosome"/>
    <property type="evidence" value="ECO:0007669"/>
    <property type="project" value="InterPro"/>
</dbReference>
<dbReference type="GO" id="GO:0003723">
    <property type="term" value="F:RNA binding"/>
    <property type="evidence" value="ECO:0007669"/>
    <property type="project" value="InterPro"/>
</dbReference>
<keyword evidence="4" id="KW-0934">Plastid</keyword>
<organism evidence="8">
    <name type="scientific">Pinguiococcus pyrenoidosus</name>
    <dbReference type="NCBI Taxonomy" id="172671"/>
    <lineage>
        <taxon>Eukaryota</taxon>
        <taxon>Sar</taxon>
        <taxon>Stramenopiles</taxon>
        <taxon>Ochrophyta</taxon>
        <taxon>Pinguiophyceae</taxon>
        <taxon>Pinguiochrysidales</taxon>
        <taxon>Pinguiochrysidaceae</taxon>
        <taxon>Pinguiococcus</taxon>
    </lineage>
</organism>
<dbReference type="InterPro" id="IPR057264">
    <property type="entry name" value="Ribosomal_uL24_C"/>
</dbReference>
<gene>
    <name evidence="8" type="ORF">PPYR1160_LOCUS6793</name>
</gene>
<dbReference type="PANTHER" id="PTHR12903">
    <property type="entry name" value="MITOCHONDRIAL RIBOSOMAL PROTEIN L24"/>
    <property type="match status" value="1"/>
</dbReference>
<dbReference type="SUPFAM" id="SSF50104">
    <property type="entry name" value="Translation proteins SH3-like domain"/>
    <property type="match status" value="1"/>
</dbReference>
<dbReference type="GO" id="GO:1990904">
    <property type="term" value="C:ribonucleoprotein complex"/>
    <property type="evidence" value="ECO:0007669"/>
    <property type="project" value="UniProtKB-KW"/>
</dbReference>
<keyword evidence="3" id="KW-0150">Chloroplast</keyword>
<comment type="subcellular location">
    <subcellularLocation>
        <location evidence="1">Plastid</location>
        <location evidence="1">Chloroplast</location>
    </subcellularLocation>
</comment>
<name>A0A7R9U7E1_9STRA</name>
<dbReference type="InterPro" id="IPR041988">
    <property type="entry name" value="Ribosomal_uL24_KOW"/>
</dbReference>
<keyword evidence="6" id="KW-0687">Ribonucleoprotein</keyword>
<evidence type="ECO:0000256" key="6">
    <source>
        <dbReference type="ARBA" id="ARBA00023274"/>
    </source>
</evidence>
<evidence type="ECO:0000256" key="2">
    <source>
        <dbReference type="ARBA" id="ARBA00010618"/>
    </source>
</evidence>
<dbReference type="NCBIfam" id="TIGR01079">
    <property type="entry name" value="rplX_bact"/>
    <property type="match status" value="1"/>
</dbReference>
<dbReference type="GO" id="GO:0005840">
    <property type="term" value="C:ribosome"/>
    <property type="evidence" value="ECO:0007669"/>
    <property type="project" value="UniProtKB-KW"/>
</dbReference>
<evidence type="ECO:0000256" key="5">
    <source>
        <dbReference type="ARBA" id="ARBA00022980"/>
    </source>
</evidence>
<dbReference type="Pfam" id="PF17136">
    <property type="entry name" value="ribosomal_L24"/>
    <property type="match status" value="1"/>
</dbReference>
<dbReference type="InterPro" id="IPR003256">
    <property type="entry name" value="Ribosomal_uL24"/>
</dbReference>
<dbReference type="CDD" id="cd06089">
    <property type="entry name" value="KOW_RPL26"/>
    <property type="match status" value="1"/>
</dbReference>
<dbReference type="AlphaFoldDB" id="A0A7R9U7E1"/>
<dbReference type="GO" id="GO:0006412">
    <property type="term" value="P:translation"/>
    <property type="evidence" value="ECO:0007669"/>
    <property type="project" value="InterPro"/>
</dbReference>
<evidence type="ECO:0000256" key="1">
    <source>
        <dbReference type="ARBA" id="ARBA00004229"/>
    </source>
</evidence>
<dbReference type="InterPro" id="IPR008991">
    <property type="entry name" value="Translation_prot_SH3-like_sf"/>
</dbReference>
<dbReference type="GO" id="GO:0009507">
    <property type="term" value="C:chloroplast"/>
    <property type="evidence" value="ECO:0007669"/>
    <property type="project" value="UniProtKB-SubCell"/>
</dbReference>
<evidence type="ECO:0000313" key="8">
    <source>
        <dbReference type="EMBL" id="CAD8257301.1"/>
    </source>
</evidence>
<dbReference type="HAMAP" id="MF_01326_B">
    <property type="entry name" value="Ribosomal_uL24_B"/>
    <property type="match status" value="1"/>
</dbReference>
<comment type="similarity">
    <text evidence="2">Belongs to the universal ribosomal protein uL24 family.</text>
</comment>
<dbReference type="Gene3D" id="2.30.30.30">
    <property type="match status" value="1"/>
</dbReference>
<evidence type="ECO:0000256" key="3">
    <source>
        <dbReference type="ARBA" id="ARBA00022528"/>
    </source>
</evidence>
<reference evidence="8" key="1">
    <citation type="submission" date="2021-01" db="EMBL/GenBank/DDBJ databases">
        <authorList>
            <person name="Corre E."/>
            <person name="Pelletier E."/>
            <person name="Niang G."/>
            <person name="Scheremetjew M."/>
            <person name="Finn R."/>
            <person name="Kale V."/>
            <person name="Holt S."/>
            <person name="Cochrane G."/>
            <person name="Meng A."/>
            <person name="Brown T."/>
            <person name="Cohen L."/>
        </authorList>
    </citation>
    <scope>NUCLEOTIDE SEQUENCE</scope>
    <source>
        <strain evidence="8">CCMP2078</strain>
    </source>
</reference>
<accession>A0A7R9U7E1</accession>
<protein>
    <recommendedName>
        <fullName evidence="7">Large ribosomal subunit protein uL24 C-terminal domain-containing protein</fullName>
    </recommendedName>
</protein>
<evidence type="ECO:0000259" key="7">
    <source>
        <dbReference type="Pfam" id="PF17136"/>
    </source>
</evidence>
<dbReference type="InterPro" id="IPR014722">
    <property type="entry name" value="Rib_uL2_dom2"/>
</dbReference>
<evidence type="ECO:0000256" key="4">
    <source>
        <dbReference type="ARBA" id="ARBA00022640"/>
    </source>
</evidence>
<dbReference type="EMBL" id="HBEA01008830">
    <property type="protein sequence ID" value="CAD8257301.1"/>
    <property type="molecule type" value="Transcribed_RNA"/>
</dbReference>
<feature type="domain" description="Large ribosomal subunit protein uL24 C-terminal" evidence="7">
    <location>
        <begin position="67"/>
        <end position="129"/>
    </location>
</feature>
<proteinExistence type="inferred from homology"/>